<keyword evidence="1" id="KW-0479">Metal-binding</keyword>
<sequence>MTTAKPLVWSHVALNCRDQAVTEQFYKRWLGFERVRTVPLGEQEILFLRNGHVLLELFGSTGEPLFDPKADGPPNPGVIRHLAFQTDDVDAFLAELGDEAPVSLGPLDFHDFIPGWRTVWLTDPDGVIVEVSQGYRDQDQ</sequence>
<dbReference type="PROSITE" id="PS51819">
    <property type="entry name" value="VOC"/>
    <property type="match status" value="1"/>
</dbReference>
<dbReference type="EMBL" id="JBHTIS010000197">
    <property type="protein sequence ID" value="MFD1045067.1"/>
    <property type="molecule type" value="Genomic_DNA"/>
</dbReference>
<proteinExistence type="predicted"/>
<gene>
    <name evidence="3" type="ORF">ACFQ1S_05405</name>
</gene>
<comment type="caution">
    <text evidence="3">The sequence shown here is derived from an EMBL/GenBank/DDBJ whole genome shotgun (WGS) entry which is preliminary data.</text>
</comment>
<dbReference type="PANTHER" id="PTHR43048:SF5">
    <property type="entry name" value="BLR5325 PROTEIN"/>
    <property type="match status" value="1"/>
</dbReference>
<reference evidence="4" key="1">
    <citation type="journal article" date="2019" name="Int. J. Syst. Evol. Microbiol.">
        <title>The Global Catalogue of Microorganisms (GCM) 10K type strain sequencing project: providing services to taxonomists for standard genome sequencing and annotation.</title>
        <authorList>
            <consortium name="The Broad Institute Genomics Platform"/>
            <consortium name="The Broad Institute Genome Sequencing Center for Infectious Disease"/>
            <person name="Wu L."/>
            <person name="Ma J."/>
        </authorList>
    </citation>
    <scope>NUCLEOTIDE SEQUENCE [LARGE SCALE GENOMIC DNA]</scope>
    <source>
        <strain evidence="4">JCM 31486</strain>
    </source>
</reference>
<evidence type="ECO:0000259" key="2">
    <source>
        <dbReference type="PROSITE" id="PS51819"/>
    </source>
</evidence>
<keyword evidence="4" id="KW-1185">Reference proteome</keyword>
<dbReference type="InterPro" id="IPR051785">
    <property type="entry name" value="MMCE/EMCE_epimerase"/>
</dbReference>
<evidence type="ECO:0000313" key="3">
    <source>
        <dbReference type="EMBL" id="MFD1045067.1"/>
    </source>
</evidence>
<organism evidence="3 4">
    <name type="scientific">Kibdelosporangium lantanae</name>
    <dbReference type="NCBI Taxonomy" id="1497396"/>
    <lineage>
        <taxon>Bacteria</taxon>
        <taxon>Bacillati</taxon>
        <taxon>Actinomycetota</taxon>
        <taxon>Actinomycetes</taxon>
        <taxon>Pseudonocardiales</taxon>
        <taxon>Pseudonocardiaceae</taxon>
        <taxon>Kibdelosporangium</taxon>
    </lineage>
</organism>
<dbReference type="InterPro" id="IPR029068">
    <property type="entry name" value="Glyas_Bleomycin-R_OHBP_Dase"/>
</dbReference>
<protein>
    <submittedName>
        <fullName evidence="3">VOC family protein</fullName>
    </submittedName>
</protein>
<dbReference type="Pfam" id="PF00903">
    <property type="entry name" value="Glyoxalase"/>
    <property type="match status" value="1"/>
</dbReference>
<dbReference type="InterPro" id="IPR037523">
    <property type="entry name" value="VOC_core"/>
</dbReference>
<accession>A0ABW3M557</accession>
<evidence type="ECO:0000256" key="1">
    <source>
        <dbReference type="ARBA" id="ARBA00022723"/>
    </source>
</evidence>
<feature type="domain" description="VOC" evidence="2">
    <location>
        <begin position="8"/>
        <end position="134"/>
    </location>
</feature>
<dbReference type="PANTHER" id="PTHR43048">
    <property type="entry name" value="METHYLMALONYL-COA EPIMERASE"/>
    <property type="match status" value="1"/>
</dbReference>
<name>A0ABW3M557_9PSEU</name>
<dbReference type="Gene3D" id="3.10.180.10">
    <property type="entry name" value="2,3-Dihydroxybiphenyl 1,2-Dioxygenase, domain 1"/>
    <property type="match status" value="1"/>
</dbReference>
<dbReference type="CDD" id="cd06587">
    <property type="entry name" value="VOC"/>
    <property type="match status" value="1"/>
</dbReference>
<dbReference type="Proteomes" id="UP001597045">
    <property type="component" value="Unassembled WGS sequence"/>
</dbReference>
<dbReference type="InterPro" id="IPR004360">
    <property type="entry name" value="Glyas_Fos-R_dOase_dom"/>
</dbReference>
<dbReference type="SUPFAM" id="SSF54593">
    <property type="entry name" value="Glyoxalase/Bleomycin resistance protein/Dihydroxybiphenyl dioxygenase"/>
    <property type="match status" value="1"/>
</dbReference>
<evidence type="ECO:0000313" key="4">
    <source>
        <dbReference type="Proteomes" id="UP001597045"/>
    </source>
</evidence>